<keyword evidence="4" id="KW-0175">Coiled coil</keyword>
<dbReference type="GeneTree" id="ENSGT00940000165343"/>
<dbReference type="InterPro" id="IPR006703">
    <property type="entry name" value="G_AIG1"/>
</dbReference>
<name>A0A3Q3E579_HIPCM</name>
<feature type="region of interest" description="Disordered" evidence="5">
    <location>
        <begin position="281"/>
        <end position="300"/>
    </location>
</feature>
<dbReference type="Proteomes" id="UP000264820">
    <property type="component" value="Unplaced"/>
</dbReference>
<feature type="compositionally biased region" description="Polar residues" evidence="5">
    <location>
        <begin position="335"/>
        <end position="348"/>
    </location>
</feature>
<keyword evidence="9" id="KW-1185">Reference proteome</keyword>
<keyword evidence="2" id="KW-0547">Nucleotide-binding</keyword>
<evidence type="ECO:0000256" key="1">
    <source>
        <dbReference type="ARBA" id="ARBA00008535"/>
    </source>
</evidence>
<evidence type="ECO:0000256" key="6">
    <source>
        <dbReference type="SAM" id="Phobius"/>
    </source>
</evidence>
<keyword evidence="6" id="KW-0812">Transmembrane</keyword>
<keyword evidence="6" id="KW-0472">Membrane</keyword>
<dbReference type="PANTHER" id="PTHR10903:SF167">
    <property type="entry name" value="GTPASE IMAP FAMILY MEMBER 6-RELATED"/>
    <property type="match status" value="1"/>
</dbReference>
<reference evidence="8" key="1">
    <citation type="submission" date="2025-08" db="UniProtKB">
        <authorList>
            <consortium name="Ensembl"/>
        </authorList>
    </citation>
    <scope>IDENTIFICATION</scope>
</reference>
<dbReference type="InterPro" id="IPR027417">
    <property type="entry name" value="P-loop_NTPase"/>
</dbReference>
<dbReference type="GeneID" id="109511090"/>
<feature type="region of interest" description="Disordered" evidence="5">
    <location>
        <begin position="335"/>
        <end position="376"/>
    </location>
</feature>
<dbReference type="PROSITE" id="PS51720">
    <property type="entry name" value="G_AIG1"/>
    <property type="match status" value="2"/>
</dbReference>
<dbReference type="Ensembl" id="ENSHCOT00000021199.1">
    <property type="protein sequence ID" value="ENSHCOP00000026236.1"/>
    <property type="gene ID" value="ENSHCOG00000016983.1"/>
</dbReference>
<evidence type="ECO:0000256" key="4">
    <source>
        <dbReference type="SAM" id="Coils"/>
    </source>
</evidence>
<dbReference type="FunFam" id="3.40.50.300:FF:002274">
    <property type="entry name" value="Si:dkeyp-69e1.8"/>
    <property type="match status" value="1"/>
</dbReference>
<evidence type="ECO:0000256" key="5">
    <source>
        <dbReference type="SAM" id="MobiDB-lite"/>
    </source>
</evidence>
<dbReference type="GO" id="GO:0005525">
    <property type="term" value="F:GTP binding"/>
    <property type="evidence" value="ECO:0007669"/>
    <property type="project" value="UniProtKB-KW"/>
</dbReference>
<dbReference type="Pfam" id="PF04548">
    <property type="entry name" value="AIG1"/>
    <property type="match status" value="2"/>
</dbReference>
<protein>
    <submittedName>
        <fullName evidence="8">Uncharacterized LOC109511090</fullName>
    </submittedName>
</protein>
<dbReference type="OrthoDB" id="8954335at2759"/>
<keyword evidence="6" id="KW-1133">Transmembrane helix</keyword>
<evidence type="ECO:0000256" key="3">
    <source>
        <dbReference type="ARBA" id="ARBA00023134"/>
    </source>
</evidence>
<feature type="domain" description="AIG1-type G" evidence="7">
    <location>
        <begin position="12"/>
        <end position="209"/>
    </location>
</feature>
<dbReference type="STRING" id="109280.ENSHCOP00000026236"/>
<dbReference type="AlphaFoldDB" id="A0A3Q3E579"/>
<comment type="similarity">
    <text evidence="1">Belongs to the TRAFAC class TrmE-Era-EngA-EngB-Septin-like GTPase superfamily. AIG1/Toc34/Toc159-like paraseptin GTPase family. IAN subfamily.</text>
</comment>
<evidence type="ECO:0000313" key="8">
    <source>
        <dbReference type="Ensembl" id="ENSHCOP00000026236.1"/>
    </source>
</evidence>
<evidence type="ECO:0000313" key="9">
    <source>
        <dbReference type="Proteomes" id="UP000264820"/>
    </source>
</evidence>
<dbReference type="InterPro" id="IPR045058">
    <property type="entry name" value="GIMA/IAN/Toc"/>
</dbReference>
<feature type="domain" description="AIG1-type G" evidence="7">
    <location>
        <begin position="376"/>
        <end position="582"/>
    </location>
</feature>
<keyword evidence="3" id="KW-0342">GTP-binding</keyword>
<dbReference type="Gene3D" id="3.40.50.300">
    <property type="entry name" value="P-loop containing nucleotide triphosphate hydrolases"/>
    <property type="match status" value="2"/>
</dbReference>
<dbReference type="SUPFAM" id="SSF52540">
    <property type="entry name" value="P-loop containing nucleoside triphosphate hydrolases"/>
    <property type="match status" value="2"/>
</dbReference>
<proteinExistence type="inferred from homology"/>
<evidence type="ECO:0000256" key="2">
    <source>
        <dbReference type="ARBA" id="ARBA00022741"/>
    </source>
</evidence>
<dbReference type="RefSeq" id="XP_019717392.1">
    <property type="nucleotide sequence ID" value="XM_019861833.1"/>
</dbReference>
<accession>A0A3Q3E579</accession>
<organism evidence="8 9">
    <name type="scientific">Hippocampus comes</name>
    <name type="common">Tiger tail seahorse</name>
    <dbReference type="NCBI Taxonomy" id="109280"/>
    <lineage>
        <taxon>Eukaryota</taxon>
        <taxon>Metazoa</taxon>
        <taxon>Chordata</taxon>
        <taxon>Craniata</taxon>
        <taxon>Vertebrata</taxon>
        <taxon>Euteleostomi</taxon>
        <taxon>Actinopterygii</taxon>
        <taxon>Neopterygii</taxon>
        <taxon>Teleostei</taxon>
        <taxon>Neoteleostei</taxon>
        <taxon>Acanthomorphata</taxon>
        <taxon>Syngnathiaria</taxon>
        <taxon>Syngnathiformes</taxon>
        <taxon>Syngnathoidei</taxon>
        <taxon>Syngnathidae</taxon>
        <taxon>Hippocampus</taxon>
    </lineage>
</organism>
<reference evidence="8" key="2">
    <citation type="submission" date="2025-09" db="UniProtKB">
        <authorList>
            <consortium name="Ensembl"/>
        </authorList>
    </citation>
    <scope>IDENTIFICATION</scope>
</reference>
<dbReference type="KEGG" id="hcq:109511090"/>
<sequence>MSMHMQHFDSTYPELRLVLLGNIGCGKTSSADTILSQLTDMSTATPRSIQLRKDFAEGRMVTLVEAPRWYWNGMEMDEGVKKETERAMTLLAPGPHAVLLLVPVSQFTEMDGQVPTQLQQVFGKEILEHTMVLLTCGDYLIGRTAEEYLLKENPGLRQMIGLCGGRYHVINNRQPRDRTQVRELLGKVEDMVSKSGVFCLKTKEEREMEERVQQRKRELIESFRLQKEEKREALASGYPSNVDTLRSVEEVDSHRDAWERRREIEIDSINEGVSEALHSSLAASTPGGWQSGRNDDQQERRSYRLNADGARLSQMMDGTTSAQVVSTLHHRINSFEENSPEDSPTSSPEHPAFVYEPSTTNFDPYPATTSVSSPSSPELRLVLIGRSGAGKSAAGNAILGRDVFESRPDSLVAITEECAKMKAVVAGRRVAVVDTPDWFHSERTPDEVRALISSCVALSSPGPHAFLLCVPMDQPAKLELQSLCALETVFGPNAVGNHTLVLFTHADLLRKSGKAGSDSVEAYIAGQRDDLLKLVEKCGDRFHILERDGYGGSVEELLEKVEQIAAEAGGQCYSSPAFQEAENRVREIQAEIARERRRQKQEEERLGEQFWGERRPLYPYMQTVAEAEEEVREEEVEKARTEAERSVSTMNIESLPPITTVANMSPSVFQSVMEKVQSNAKLLPKLLSDSSVWVSDGAKKVMGSPVWGSVGSGAQNVQKTVANSPVWGKVGAQAGHVSKLVGDRLPKVVVDGSTWVGSGAKVVADGSMRVGSGIGSGAKAVAQSPVWEKVGSGAKSGAKLVADGSVRLGAGLGAGAKKVAQSPVWEKMGSGAKAGAKMVSESSVWQKMVANAKKVPKVVIVGALLGLALGVFLAGAIGGAAGAVIGSAATEVGRRKFGKKSVPEKAASNIERRVNDTVDSLVKQGEKVMKRE</sequence>
<evidence type="ECO:0000259" key="7">
    <source>
        <dbReference type="PROSITE" id="PS51720"/>
    </source>
</evidence>
<feature type="transmembrane region" description="Helical" evidence="6">
    <location>
        <begin position="858"/>
        <end position="886"/>
    </location>
</feature>
<feature type="coiled-coil region" evidence="4">
    <location>
        <begin position="578"/>
        <end position="644"/>
    </location>
</feature>
<dbReference type="PANTHER" id="PTHR10903">
    <property type="entry name" value="GTPASE, IMAP FAMILY MEMBER-RELATED"/>
    <property type="match status" value="1"/>
</dbReference>
<feature type="compositionally biased region" description="Polar residues" evidence="5">
    <location>
        <begin position="281"/>
        <end position="292"/>
    </location>
</feature>